<feature type="compositionally biased region" description="Basic and acidic residues" evidence="1">
    <location>
        <begin position="34"/>
        <end position="52"/>
    </location>
</feature>
<sequence length="52" mass="5421">MIDKARTLKGVRCSLRGSSAVSNTLGSATTDSQSTREEAPSQTAEEVHATLA</sequence>
<evidence type="ECO:0000313" key="3">
    <source>
        <dbReference type="Proteomes" id="UP000593572"/>
    </source>
</evidence>
<gene>
    <name evidence="2" type="ORF">Golob_017932</name>
</gene>
<dbReference type="AlphaFoldDB" id="A0A7J8M8P6"/>
<accession>A0A7J8M8P6</accession>
<evidence type="ECO:0000256" key="1">
    <source>
        <dbReference type="SAM" id="MobiDB-lite"/>
    </source>
</evidence>
<proteinExistence type="predicted"/>
<evidence type="ECO:0000313" key="2">
    <source>
        <dbReference type="EMBL" id="MBA0561078.1"/>
    </source>
</evidence>
<comment type="caution">
    <text evidence="2">The sequence shown here is derived from an EMBL/GenBank/DDBJ whole genome shotgun (WGS) entry which is preliminary data.</text>
</comment>
<reference evidence="2 3" key="1">
    <citation type="journal article" date="2019" name="Genome Biol. Evol.">
        <title>Insights into the evolution of the New World diploid cottons (Gossypium, subgenus Houzingenia) based on genome sequencing.</title>
        <authorList>
            <person name="Grover C.E."/>
            <person name="Arick M.A. 2nd"/>
            <person name="Thrash A."/>
            <person name="Conover J.L."/>
            <person name="Sanders W.S."/>
            <person name="Peterson D.G."/>
            <person name="Frelichowski J.E."/>
            <person name="Scheffler J.A."/>
            <person name="Scheffler B.E."/>
            <person name="Wendel J.F."/>
        </authorList>
    </citation>
    <scope>NUCLEOTIDE SEQUENCE [LARGE SCALE GENOMIC DNA]</scope>
    <source>
        <strain evidence="2">157</strain>
        <tissue evidence="2">Leaf</tissue>
    </source>
</reference>
<keyword evidence="3" id="KW-1185">Reference proteome</keyword>
<protein>
    <submittedName>
        <fullName evidence="2">Uncharacterized protein</fullName>
    </submittedName>
</protein>
<feature type="non-terminal residue" evidence="2">
    <location>
        <position position="52"/>
    </location>
</feature>
<feature type="region of interest" description="Disordered" evidence="1">
    <location>
        <begin position="19"/>
        <end position="52"/>
    </location>
</feature>
<dbReference type="Proteomes" id="UP000593572">
    <property type="component" value="Unassembled WGS sequence"/>
</dbReference>
<dbReference type="EMBL" id="JABEZX010000007">
    <property type="protein sequence ID" value="MBA0561078.1"/>
    <property type="molecule type" value="Genomic_DNA"/>
</dbReference>
<name>A0A7J8M8P6_9ROSI</name>
<feature type="compositionally biased region" description="Polar residues" evidence="1">
    <location>
        <begin position="19"/>
        <end position="33"/>
    </location>
</feature>
<organism evidence="2 3">
    <name type="scientific">Gossypium lobatum</name>
    <dbReference type="NCBI Taxonomy" id="34289"/>
    <lineage>
        <taxon>Eukaryota</taxon>
        <taxon>Viridiplantae</taxon>
        <taxon>Streptophyta</taxon>
        <taxon>Embryophyta</taxon>
        <taxon>Tracheophyta</taxon>
        <taxon>Spermatophyta</taxon>
        <taxon>Magnoliopsida</taxon>
        <taxon>eudicotyledons</taxon>
        <taxon>Gunneridae</taxon>
        <taxon>Pentapetalae</taxon>
        <taxon>rosids</taxon>
        <taxon>malvids</taxon>
        <taxon>Malvales</taxon>
        <taxon>Malvaceae</taxon>
        <taxon>Malvoideae</taxon>
        <taxon>Gossypium</taxon>
    </lineage>
</organism>